<proteinExistence type="predicted"/>
<name>A0A1R1PL43_ZANCU</name>
<keyword evidence="2" id="KW-1185">Reference proteome</keyword>
<dbReference type="Proteomes" id="UP000188320">
    <property type="component" value="Unassembled WGS sequence"/>
</dbReference>
<evidence type="ECO:0000313" key="2">
    <source>
        <dbReference type="Proteomes" id="UP000188320"/>
    </source>
</evidence>
<evidence type="ECO:0000313" key="1">
    <source>
        <dbReference type="EMBL" id="OMH81643.1"/>
    </source>
</evidence>
<organism evidence="1 2">
    <name type="scientific">Zancudomyces culisetae</name>
    <name type="common">Gut fungus</name>
    <name type="synonym">Smittium culisetae</name>
    <dbReference type="NCBI Taxonomy" id="1213189"/>
    <lineage>
        <taxon>Eukaryota</taxon>
        <taxon>Fungi</taxon>
        <taxon>Fungi incertae sedis</taxon>
        <taxon>Zoopagomycota</taxon>
        <taxon>Kickxellomycotina</taxon>
        <taxon>Harpellomycetes</taxon>
        <taxon>Harpellales</taxon>
        <taxon>Legeriomycetaceae</taxon>
        <taxon>Zancudomyces</taxon>
    </lineage>
</organism>
<reference evidence="2" key="1">
    <citation type="submission" date="2017-01" db="EMBL/GenBank/DDBJ databases">
        <authorList>
            <person name="Wang Y."/>
            <person name="White M."/>
            <person name="Kvist S."/>
            <person name="Moncalvo J.-M."/>
        </authorList>
    </citation>
    <scope>NUCLEOTIDE SEQUENCE [LARGE SCALE GENOMIC DNA]</scope>
    <source>
        <strain evidence="2">COL-18-3</strain>
    </source>
</reference>
<sequence>MTPETKFAPIILFILSTVALSPIMNVVPVSKTAVWLTKRSLAPLMFPTPSVSKPTCGFSNVYSVKTDFPVRVGSKTHPFEITSKTGFFNPSNNQCSDLVLAASNVKRECSVFVLKNIF</sequence>
<comment type="caution">
    <text evidence="1">The sequence shown here is derived from an EMBL/GenBank/DDBJ whole genome shotgun (WGS) entry which is preliminary data.</text>
</comment>
<protein>
    <submittedName>
        <fullName evidence="1">Uncharacterized protein</fullName>
    </submittedName>
</protein>
<accession>A0A1R1PL43</accession>
<dbReference type="AlphaFoldDB" id="A0A1R1PL43"/>
<gene>
    <name evidence="1" type="ORF">AX774_g4890</name>
</gene>
<dbReference type="EMBL" id="LSSK01000852">
    <property type="protein sequence ID" value="OMH81643.1"/>
    <property type="molecule type" value="Genomic_DNA"/>
</dbReference>